<organism evidence="1 2">
    <name type="scientific">Laceyella putida</name>
    <dbReference type="NCBI Taxonomy" id="110101"/>
    <lineage>
        <taxon>Bacteria</taxon>
        <taxon>Bacillati</taxon>
        <taxon>Bacillota</taxon>
        <taxon>Bacilli</taxon>
        <taxon>Bacillales</taxon>
        <taxon>Thermoactinomycetaceae</taxon>
        <taxon>Laceyella</taxon>
    </lineage>
</organism>
<dbReference type="EMBL" id="JBHTBW010000058">
    <property type="protein sequence ID" value="MFC7442691.1"/>
    <property type="molecule type" value="Genomic_DNA"/>
</dbReference>
<comment type="caution">
    <text evidence="1">The sequence shown here is derived from an EMBL/GenBank/DDBJ whole genome shotgun (WGS) entry which is preliminary data.</text>
</comment>
<sequence>MSEDHLHSFQEQVADLLLRHRSFLDVTSKLQESNARVVRALMKSVTECGCIEVNACRQAFPDDLSASEWQDRLQTHLSGKLCDHCLDVVKSELGKNLFYVAALCNLLQISIPDVLKQESDHLSTLGVFHLR</sequence>
<dbReference type="RefSeq" id="WP_379866727.1">
    <property type="nucleotide sequence ID" value="NZ_JBHTBW010000058.1"/>
</dbReference>
<evidence type="ECO:0000313" key="1">
    <source>
        <dbReference type="EMBL" id="MFC7442691.1"/>
    </source>
</evidence>
<evidence type="ECO:0000313" key="2">
    <source>
        <dbReference type="Proteomes" id="UP001596500"/>
    </source>
</evidence>
<gene>
    <name evidence="1" type="ORF">ACFQNG_16575</name>
</gene>
<proteinExistence type="predicted"/>
<reference evidence="2" key="1">
    <citation type="journal article" date="2019" name="Int. J. Syst. Evol. Microbiol.">
        <title>The Global Catalogue of Microorganisms (GCM) 10K type strain sequencing project: providing services to taxonomists for standard genome sequencing and annotation.</title>
        <authorList>
            <consortium name="The Broad Institute Genomics Platform"/>
            <consortium name="The Broad Institute Genome Sequencing Center for Infectious Disease"/>
            <person name="Wu L."/>
            <person name="Ma J."/>
        </authorList>
    </citation>
    <scope>NUCLEOTIDE SEQUENCE [LARGE SCALE GENOMIC DNA]</scope>
    <source>
        <strain evidence="2">CGMCC 1.12942</strain>
    </source>
</reference>
<dbReference type="Proteomes" id="UP001596500">
    <property type="component" value="Unassembled WGS sequence"/>
</dbReference>
<protein>
    <submittedName>
        <fullName evidence="1">DUF1573 domain-containing protein</fullName>
    </submittedName>
</protein>
<accession>A0ABW2RNS2</accession>
<keyword evidence="2" id="KW-1185">Reference proteome</keyword>
<name>A0ABW2RNS2_9BACL</name>